<evidence type="ECO:0000313" key="9">
    <source>
        <dbReference type="Proteomes" id="UP001172457"/>
    </source>
</evidence>
<evidence type="ECO:0000256" key="2">
    <source>
        <dbReference type="ARBA" id="ARBA00023015"/>
    </source>
</evidence>
<dbReference type="SMART" id="SM00353">
    <property type="entry name" value="HLH"/>
    <property type="match status" value="1"/>
</dbReference>
<dbReference type="GO" id="GO:0003700">
    <property type="term" value="F:DNA-binding transcription factor activity"/>
    <property type="evidence" value="ECO:0007669"/>
    <property type="project" value="InterPro"/>
</dbReference>
<feature type="region of interest" description="Disordered" evidence="6">
    <location>
        <begin position="167"/>
        <end position="191"/>
    </location>
</feature>
<dbReference type="PROSITE" id="PS50888">
    <property type="entry name" value="BHLH"/>
    <property type="match status" value="1"/>
</dbReference>
<name>A0AA38SUQ6_9ASTR</name>
<dbReference type="Proteomes" id="UP001172457">
    <property type="component" value="Chromosome 5"/>
</dbReference>
<dbReference type="AlphaFoldDB" id="A0AA38SUQ6"/>
<keyword evidence="3" id="KW-0238">DNA-binding</keyword>
<dbReference type="InterPro" id="IPR036638">
    <property type="entry name" value="HLH_DNA-bd_sf"/>
</dbReference>
<proteinExistence type="predicted"/>
<dbReference type="SUPFAM" id="SSF47459">
    <property type="entry name" value="HLH, helix-loop-helix DNA-binding domain"/>
    <property type="match status" value="1"/>
</dbReference>
<dbReference type="InterPro" id="IPR045843">
    <property type="entry name" value="IND-like"/>
</dbReference>
<dbReference type="GO" id="GO:0005634">
    <property type="term" value="C:nucleus"/>
    <property type="evidence" value="ECO:0007669"/>
    <property type="project" value="UniProtKB-SubCell"/>
</dbReference>
<evidence type="ECO:0000256" key="1">
    <source>
        <dbReference type="ARBA" id="ARBA00004123"/>
    </source>
</evidence>
<dbReference type="Gene3D" id="4.10.280.10">
    <property type="entry name" value="Helix-loop-helix DNA-binding domain"/>
    <property type="match status" value="1"/>
</dbReference>
<feature type="domain" description="BHLH" evidence="7">
    <location>
        <begin position="174"/>
        <end position="223"/>
    </location>
</feature>
<dbReference type="InterPro" id="IPR045239">
    <property type="entry name" value="bHLH95_bHLH"/>
</dbReference>
<keyword evidence="9" id="KW-1185">Reference proteome</keyword>
<reference evidence="8" key="1">
    <citation type="submission" date="2023-03" db="EMBL/GenBank/DDBJ databases">
        <title>Chromosome-scale reference genome and RAD-based genetic map of yellow starthistle (Centaurea solstitialis) reveal putative structural variation and QTLs associated with invader traits.</title>
        <authorList>
            <person name="Reatini B."/>
            <person name="Cang F.A."/>
            <person name="Jiang Q."/>
            <person name="Mckibben M.T.W."/>
            <person name="Barker M.S."/>
            <person name="Rieseberg L.H."/>
            <person name="Dlugosch K.M."/>
        </authorList>
    </citation>
    <scope>NUCLEOTIDE SEQUENCE</scope>
    <source>
        <strain evidence="8">CAN-66</strain>
        <tissue evidence="8">Leaf</tissue>
    </source>
</reference>
<keyword evidence="5" id="KW-0539">Nucleus</keyword>
<keyword evidence="2" id="KW-0805">Transcription regulation</keyword>
<comment type="caution">
    <text evidence="8">The sequence shown here is derived from an EMBL/GenBank/DDBJ whole genome shotgun (WGS) entry which is preliminary data.</text>
</comment>
<evidence type="ECO:0000256" key="5">
    <source>
        <dbReference type="ARBA" id="ARBA00023242"/>
    </source>
</evidence>
<protein>
    <recommendedName>
        <fullName evidence="7">BHLH domain-containing protein</fullName>
    </recommendedName>
</protein>
<evidence type="ECO:0000313" key="8">
    <source>
        <dbReference type="EMBL" id="KAJ9549179.1"/>
    </source>
</evidence>
<dbReference type="GO" id="GO:0003677">
    <property type="term" value="F:DNA binding"/>
    <property type="evidence" value="ECO:0007669"/>
    <property type="project" value="UniProtKB-KW"/>
</dbReference>
<gene>
    <name evidence="8" type="ORF">OSB04_021722</name>
</gene>
<keyword evidence="4" id="KW-0804">Transcription</keyword>
<dbReference type="GO" id="GO:0046983">
    <property type="term" value="F:protein dimerization activity"/>
    <property type="evidence" value="ECO:0007669"/>
    <property type="project" value="InterPro"/>
</dbReference>
<comment type="subcellular location">
    <subcellularLocation>
        <location evidence="1">Nucleus</location>
    </subcellularLocation>
</comment>
<evidence type="ECO:0000256" key="3">
    <source>
        <dbReference type="ARBA" id="ARBA00023125"/>
    </source>
</evidence>
<evidence type="ECO:0000256" key="4">
    <source>
        <dbReference type="ARBA" id="ARBA00023163"/>
    </source>
</evidence>
<organism evidence="8 9">
    <name type="scientific">Centaurea solstitialis</name>
    <name type="common">yellow star-thistle</name>
    <dbReference type="NCBI Taxonomy" id="347529"/>
    <lineage>
        <taxon>Eukaryota</taxon>
        <taxon>Viridiplantae</taxon>
        <taxon>Streptophyta</taxon>
        <taxon>Embryophyta</taxon>
        <taxon>Tracheophyta</taxon>
        <taxon>Spermatophyta</taxon>
        <taxon>Magnoliopsida</taxon>
        <taxon>eudicotyledons</taxon>
        <taxon>Gunneridae</taxon>
        <taxon>Pentapetalae</taxon>
        <taxon>asterids</taxon>
        <taxon>campanulids</taxon>
        <taxon>Asterales</taxon>
        <taxon>Asteraceae</taxon>
        <taxon>Carduoideae</taxon>
        <taxon>Cardueae</taxon>
        <taxon>Centaureinae</taxon>
        <taxon>Centaurea</taxon>
    </lineage>
</organism>
<evidence type="ECO:0000256" key="6">
    <source>
        <dbReference type="SAM" id="MobiDB-lite"/>
    </source>
</evidence>
<dbReference type="CDD" id="cd11393">
    <property type="entry name" value="bHLH_AtbHLH_like"/>
    <property type="match status" value="1"/>
</dbReference>
<dbReference type="InterPro" id="IPR011598">
    <property type="entry name" value="bHLH_dom"/>
</dbReference>
<evidence type="ECO:0000259" key="7">
    <source>
        <dbReference type="PROSITE" id="PS50888"/>
    </source>
</evidence>
<sequence length="324" mass="37045">MERGFLSLLNAGKSALADEDFSPAANSDEESMNRSLSFQPLNYEKSMISMLHYSPYSSSFDIFDGDFRSKRRSMEMDEKLKRLKNEPSIEPISYNPTILFGQLPELQSMEQLNHDQERRRLKHSLFSPIATTTANQQILEPPALTNLQLTRSSYFTPTTPLQQIQIQPPFPSPPVKLSPRETARRRRNTLSEKTRSLQKVLPWDKKMDMATIYEETFKYIKFLEAQITALESMPVIASPTTTSGSNFGSENPRFCNPYGALGKLNRQQLLEVLVNSSAAQTILYSKGCCIYSLEQLILFKDIAEKNFFFSDPINLSFSRYILDD</sequence>
<dbReference type="PANTHER" id="PTHR45914">
    <property type="entry name" value="TRANSCRIPTION FACTOR HEC3-RELATED"/>
    <property type="match status" value="1"/>
</dbReference>
<dbReference type="PANTHER" id="PTHR45914:SF24">
    <property type="entry name" value="BHLH DOMAIN-CONTAINING PROTEIN"/>
    <property type="match status" value="1"/>
</dbReference>
<dbReference type="EMBL" id="JARYMX010000005">
    <property type="protein sequence ID" value="KAJ9549179.1"/>
    <property type="molecule type" value="Genomic_DNA"/>
</dbReference>
<accession>A0AA38SUQ6</accession>